<name>A0A7J8Q9W2_GOSRA</name>
<evidence type="ECO:0000313" key="1">
    <source>
        <dbReference type="EMBL" id="MBA0598238.1"/>
    </source>
</evidence>
<dbReference type="Proteomes" id="UP000593578">
    <property type="component" value="Unassembled WGS sequence"/>
</dbReference>
<sequence>MEVNLAALSLEGGEDDAWHIPSAEGANAINTGLCLVGSFLIASDLSIKAIPRQAWVATRCWLREEGETTLVRDSTKVGVVLGINLDGRSEEVWETYDAGNPHNPTVVKDCPLAIGGLPLQSREVDYNEDPYLDVRGLGSPRAMHCLRQVLRETNPIVAYFMETKLQSRVWRNNKRVGGMFMVWTWVVMALGVVC</sequence>
<dbReference type="AlphaFoldDB" id="A0A7J8Q9W2"/>
<gene>
    <name evidence="1" type="ORF">Gorai_008011</name>
</gene>
<dbReference type="EMBL" id="JABEZZ010000010">
    <property type="protein sequence ID" value="MBA0598238.1"/>
    <property type="molecule type" value="Genomic_DNA"/>
</dbReference>
<comment type="caution">
    <text evidence="1">The sequence shown here is derived from an EMBL/GenBank/DDBJ whole genome shotgun (WGS) entry which is preliminary data.</text>
</comment>
<reference evidence="1 2" key="1">
    <citation type="journal article" date="2019" name="Genome Biol. Evol.">
        <title>Insights into the evolution of the New World diploid cottons (Gossypium, subgenus Houzingenia) based on genome sequencing.</title>
        <authorList>
            <person name="Grover C.E."/>
            <person name="Arick M.A. 2nd"/>
            <person name="Thrash A."/>
            <person name="Conover J.L."/>
            <person name="Sanders W.S."/>
            <person name="Peterson D.G."/>
            <person name="Frelichowski J.E."/>
            <person name="Scheffler J.A."/>
            <person name="Scheffler B.E."/>
            <person name="Wendel J.F."/>
        </authorList>
    </citation>
    <scope>NUCLEOTIDE SEQUENCE [LARGE SCALE GENOMIC DNA]</scope>
    <source>
        <strain evidence="1">8</strain>
        <tissue evidence="1">Leaf</tissue>
    </source>
</reference>
<protein>
    <submittedName>
        <fullName evidence="1">Uncharacterized protein</fullName>
    </submittedName>
</protein>
<evidence type="ECO:0000313" key="2">
    <source>
        <dbReference type="Proteomes" id="UP000593578"/>
    </source>
</evidence>
<organism evidence="1 2">
    <name type="scientific">Gossypium raimondii</name>
    <name type="common">Peruvian cotton</name>
    <name type="synonym">Gossypium klotzschianum subsp. raimondii</name>
    <dbReference type="NCBI Taxonomy" id="29730"/>
    <lineage>
        <taxon>Eukaryota</taxon>
        <taxon>Viridiplantae</taxon>
        <taxon>Streptophyta</taxon>
        <taxon>Embryophyta</taxon>
        <taxon>Tracheophyta</taxon>
        <taxon>Spermatophyta</taxon>
        <taxon>Magnoliopsida</taxon>
        <taxon>eudicotyledons</taxon>
        <taxon>Gunneridae</taxon>
        <taxon>Pentapetalae</taxon>
        <taxon>rosids</taxon>
        <taxon>malvids</taxon>
        <taxon>Malvales</taxon>
        <taxon>Malvaceae</taxon>
        <taxon>Malvoideae</taxon>
        <taxon>Gossypium</taxon>
    </lineage>
</organism>
<proteinExistence type="predicted"/>
<accession>A0A7J8Q9W2</accession>